<dbReference type="AlphaFoldDB" id="A0A3B0MF34"/>
<accession>A0A3B0MF34</accession>
<dbReference type="Gene3D" id="1.10.8.270">
    <property type="entry name" value="putative rabgap domain of human tbc1 domain family member 14 like domains"/>
    <property type="match status" value="1"/>
</dbReference>
<dbReference type="Pfam" id="PF00566">
    <property type="entry name" value="RabGAP-TBC"/>
    <property type="match status" value="1"/>
</dbReference>
<evidence type="ECO:0000259" key="1">
    <source>
        <dbReference type="PROSITE" id="PS50086"/>
    </source>
</evidence>
<dbReference type="InterPro" id="IPR000195">
    <property type="entry name" value="Rab-GAP-TBC_dom"/>
</dbReference>
<dbReference type="VEuPathDB" id="PiroplasmaDB:TA21075"/>
<dbReference type="SUPFAM" id="SSF47923">
    <property type="entry name" value="Ypt/Rab-GAP domain of gyp1p"/>
    <property type="match status" value="2"/>
</dbReference>
<evidence type="ECO:0000313" key="3">
    <source>
        <dbReference type="EMBL" id="SVP89697.1"/>
    </source>
</evidence>
<gene>
    <name evidence="2" type="ORF">TAT_000039800</name>
    <name evidence="3" type="ORF">TAV_000039400</name>
</gene>
<evidence type="ECO:0000313" key="2">
    <source>
        <dbReference type="EMBL" id="SVP88538.1"/>
    </source>
</evidence>
<dbReference type="PANTHER" id="PTHR47219">
    <property type="entry name" value="RAB GTPASE-ACTIVATING PROTEIN 1-LIKE"/>
    <property type="match status" value="1"/>
</dbReference>
<dbReference type="PANTHER" id="PTHR47219:SF20">
    <property type="entry name" value="TBC1 DOMAIN FAMILY MEMBER 2B"/>
    <property type="match status" value="1"/>
</dbReference>
<dbReference type="InterPro" id="IPR035969">
    <property type="entry name" value="Rab-GAP_TBC_sf"/>
</dbReference>
<name>A0A3B0MF34_THEAN</name>
<dbReference type="PROSITE" id="PS50086">
    <property type="entry name" value="TBC_RABGAP"/>
    <property type="match status" value="1"/>
</dbReference>
<dbReference type="EMBL" id="UIVS01000001">
    <property type="protein sequence ID" value="SVP89697.1"/>
    <property type="molecule type" value="Genomic_DNA"/>
</dbReference>
<organism evidence="2">
    <name type="scientific">Theileria annulata</name>
    <dbReference type="NCBI Taxonomy" id="5874"/>
    <lineage>
        <taxon>Eukaryota</taxon>
        <taxon>Sar</taxon>
        <taxon>Alveolata</taxon>
        <taxon>Apicomplexa</taxon>
        <taxon>Aconoidasida</taxon>
        <taxon>Piroplasmida</taxon>
        <taxon>Theileriidae</taxon>
        <taxon>Theileria</taxon>
    </lineage>
</organism>
<sequence>MDYHLFEKPKKPLFKRASYHLFNLSKRIKNRSSLNINFNEDNFGPLKSKYDTYGFALDDNQFASGIEAYEKEFEVKKERRLKRWEAVPINDEFYDVTSDDFKIMVRKGIPDHLRSLLWRKLLGADTLENSNPGLYQKMVNTSLSKEISDQIDMDINRTFPHHRDYKVNSFGTIMLRNVLCAFANYMPSISYCQSLNYLTATLLIFMNEEEAFWSLVQIVNSRIHEKGFDLTGYYKDGMLDLKRDVMVLEFILKKRMKRLYNHLRRNNIDLMWICAEWFLCLFAISLPVSGGVLNFFQTNTVFRVWDSLFLEGDKVLFRVAFSLFKLNEQKILSLDSDRDLLLYCKKMSKSVLQHDEFLKVAFYQLSSFSRKEIHQYRLIADHQLESYSPSE</sequence>
<dbReference type="FunFam" id="1.10.8.270:FF:000026">
    <property type="entry name" value="TBC (Tre-2/Bub2/Cdc16) domain family"/>
    <property type="match status" value="1"/>
</dbReference>
<proteinExistence type="predicted"/>
<reference evidence="2" key="1">
    <citation type="submission" date="2018-07" db="EMBL/GenBank/DDBJ databases">
        <authorList>
            <person name="Quirk P.G."/>
            <person name="Krulwich T.A."/>
        </authorList>
    </citation>
    <scope>NUCLEOTIDE SEQUENCE</scope>
    <source>
        <strain evidence="2">Anand</strain>
    </source>
</reference>
<feature type="domain" description="Rab-GAP TBC" evidence="1">
    <location>
        <begin position="108"/>
        <end position="312"/>
    </location>
</feature>
<protein>
    <submittedName>
        <fullName evidence="2">Rab-GTPase-TBC domain containing protein, putative</fullName>
    </submittedName>
</protein>
<dbReference type="GO" id="GO:0031267">
    <property type="term" value="F:small GTPase binding"/>
    <property type="evidence" value="ECO:0007669"/>
    <property type="project" value="TreeGrafter"/>
</dbReference>
<dbReference type="InterPro" id="IPR050302">
    <property type="entry name" value="Rab_GAP_TBC_domain"/>
</dbReference>
<dbReference type="Gene3D" id="1.10.472.80">
    <property type="entry name" value="Ypt/Rab-GAP domain of gyp1p, domain 3"/>
    <property type="match status" value="1"/>
</dbReference>
<dbReference type="SMART" id="SM00164">
    <property type="entry name" value="TBC"/>
    <property type="match status" value="1"/>
</dbReference>
<dbReference type="EMBL" id="UIVT01000001">
    <property type="protein sequence ID" value="SVP88538.1"/>
    <property type="molecule type" value="Genomic_DNA"/>
</dbReference>
<dbReference type="GO" id="GO:0005096">
    <property type="term" value="F:GTPase activator activity"/>
    <property type="evidence" value="ECO:0007669"/>
    <property type="project" value="TreeGrafter"/>
</dbReference>